<evidence type="ECO:0000256" key="1">
    <source>
        <dbReference type="ARBA" id="ARBA00022737"/>
    </source>
</evidence>
<accession>A0ABU8BU07</accession>
<dbReference type="Pfam" id="PF13432">
    <property type="entry name" value="TPR_16"/>
    <property type="match status" value="2"/>
</dbReference>
<dbReference type="InterPro" id="IPR019734">
    <property type="entry name" value="TPR_rpt"/>
</dbReference>
<dbReference type="InterPro" id="IPR013105">
    <property type="entry name" value="TPR_2"/>
</dbReference>
<gene>
    <name evidence="5" type="ORF">V6590_08470</name>
</gene>
<feature type="chain" id="PRO_5045922965" evidence="4">
    <location>
        <begin position="23"/>
        <end position="571"/>
    </location>
</feature>
<feature type="signal peptide" evidence="4">
    <location>
        <begin position="1"/>
        <end position="22"/>
    </location>
</feature>
<dbReference type="SMART" id="SM00028">
    <property type="entry name" value="TPR"/>
    <property type="match status" value="6"/>
</dbReference>
<dbReference type="PANTHER" id="PTHR12558">
    <property type="entry name" value="CELL DIVISION CYCLE 16,23,27"/>
    <property type="match status" value="1"/>
</dbReference>
<dbReference type="EMBL" id="JBALHR010000004">
    <property type="protein sequence ID" value="MEH7828182.1"/>
    <property type="molecule type" value="Genomic_DNA"/>
</dbReference>
<keyword evidence="2 3" id="KW-0802">TPR repeat</keyword>
<evidence type="ECO:0000313" key="6">
    <source>
        <dbReference type="Proteomes" id="UP001431963"/>
    </source>
</evidence>
<reference evidence="5" key="1">
    <citation type="submission" date="2024-02" db="EMBL/GenBank/DDBJ databases">
        <title>Genome sequences of strain Gemmobacter sp. JM10B15.</title>
        <authorList>
            <person name="Zhang M."/>
        </authorList>
    </citation>
    <scope>NUCLEOTIDE SEQUENCE</scope>
    <source>
        <strain evidence="5">JM10B15</strain>
    </source>
</reference>
<dbReference type="Proteomes" id="UP001431963">
    <property type="component" value="Unassembled WGS sequence"/>
</dbReference>
<evidence type="ECO:0000313" key="5">
    <source>
        <dbReference type="EMBL" id="MEH7828182.1"/>
    </source>
</evidence>
<dbReference type="InterPro" id="IPR011990">
    <property type="entry name" value="TPR-like_helical_dom_sf"/>
</dbReference>
<keyword evidence="4" id="KW-0732">Signal</keyword>
<sequence>MRLTQTAIALALALLATVPVRAEETADAGAYLAARTAAIEADFAAAADWHARALRADPDNLQLLDGAMRSEMALGRFDRAQVLAGKLAALGERNQMAALAEMTAEAAKGEFAAMIKARADGRSVAQLLDNLVGAWAEAGDGRMSDALAALDKIAGAKAPEAIFGAYHKALALASVGDFEGADRIFADPANAGLLTLRRAVLAHLQVLSQLERGPEALALLDKTYPKGADAGLDALRSRLESGEMLPWDVVTTPQQGVAEVLYTLATVLNGQADDSYTLVHARAALFLRPDHVEAALMAGGLLNAQGQHDLAVETYAVIPPTAPEFYMAEIGRADTLADSGKPDAAIEVMQALSKAYPGLFIVQRSYGDALRRQERFEDATRAYDAAIALIGTPQVQDWPIFFSRGICHERQKRHEQAEADMRKALELSPDQPQVLNYLGYNFLELNKNLDEALEMIQRAVALEPDSGAITDSLAWAYFRLGRYDDAVAPMERASMLEPVDPVVTDHLGDVYWAVGRKLEARFQWRRALSFSPEEKEAERIRRKLEVGLDAVLAAEGAPSLEAVKNAAADNN</sequence>
<dbReference type="Gene3D" id="1.25.40.10">
    <property type="entry name" value="Tetratricopeptide repeat domain"/>
    <property type="match status" value="3"/>
</dbReference>
<keyword evidence="1" id="KW-0677">Repeat</keyword>
<dbReference type="RefSeq" id="WP_335421898.1">
    <property type="nucleotide sequence ID" value="NZ_JBALHR010000004.1"/>
</dbReference>
<dbReference type="SUPFAM" id="SSF48452">
    <property type="entry name" value="TPR-like"/>
    <property type="match status" value="2"/>
</dbReference>
<dbReference type="PANTHER" id="PTHR12558:SF13">
    <property type="entry name" value="CELL DIVISION CYCLE PROTEIN 27 HOMOLOG"/>
    <property type="match status" value="1"/>
</dbReference>
<keyword evidence="6" id="KW-1185">Reference proteome</keyword>
<feature type="repeat" description="TPR" evidence="3">
    <location>
        <begin position="398"/>
        <end position="431"/>
    </location>
</feature>
<evidence type="ECO:0000256" key="4">
    <source>
        <dbReference type="SAM" id="SignalP"/>
    </source>
</evidence>
<dbReference type="PROSITE" id="PS50005">
    <property type="entry name" value="TPR"/>
    <property type="match status" value="1"/>
</dbReference>
<proteinExistence type="predicted"/>
<comment type="caution">
    <text evidence="5">The sequence shown here is derived from an EMBL/GenBank/DDBJ whole genome shotgun (WGS) entry which is preliminary data.</text>
</comment>
<dbReference type="Pfam" id="PF14559">
    <property type="entry name" value="TPR_19"/>
    <property type="match status" value="1"/>
</dbReference>
<evidence type="ECO:0000256" key="2">
    <source>
        <dbReference type="ARBA" id="ARBA00022803"/>
    </source>
</evidence>
<dbReference type="Pfam" id="PF07719">
    <property type="entry name" value="TPR_2"/>
    <property type="match status" value="1"/>
</dbReference>
<protein>
    <submittedName>
        <fullName evidence="5">Tetratricopeptide repeat protein</fullName>
    </submittedName>
</protein>
<organism evidence="5 6">
    <name type="scientific">Gemmobacter denitrificans</name>
    <dbReference type="NCBI Taxonomy" id="3123040"/>
    <lineage>
        <taxon>Bacteria</taxon>
        <taxon>Pseudomonadati</taxon>
        <taxon>Pseudomonadota</taxon>
        <taxon>Alphaproteobacteria</taxon>
        <taxon>Rhodobacterales</taxon>
        <taxon>Paracoccaceae</taxon>
        <taxon>Gemmobacter</taxon>
    </lineage>
</organism>
<name>A0ABU8BU07_9RHOB</name>
<evidence type="ECO:0000256" key="3">
    <source>
        <dbReference type="PROSITE-ProRule" id="PRU00339"/>
    </source>
</evidence>